<proteinExistence type="predicted"/>
<sequence>MADPKVTVMATKQYMITYARSYGVSHDMVWCDTEYEAIMIARDRYGNSVLSVRAVS</sequence>
<name>A0A512C3E9_9HYPH</name>
<accession>A0A512C3E9</accession>
<comment type="caution">
    <text evidence="1">The sequence shown here is derived from an EMBL/GenBank/DDBJ whole genome shotgun (WGS) entry which is preliminary data.</text>
</comment>
<protein>
    <submittedName>
        <fullName evidence="1">Uncharacterized protein</fullName>
    </submittedName>
</protein>
<evidence type="ECO:0000313" key="2">
    <source>
        <dbReference type="Proteomes" id="UP000321085"/>
    </source>
</evidence>
<organism evidence="1 2">
    <name type="scientific">Microvirga aerophila</name>
    <dbReference type="NCBI Taxonomy" id="670291"/>
    <lineage>
        <taxon>Bacteria</taxon>
        <taxon>Pseudomonadati</taxon>
        <taxon>Pseudomonadota</taxon>
        <taxon>Alphaproteobacteria</taxon>
        <taxon>Hyphomicrobiales</taxon>
        <taxon>Methylobacteriaceae</taxon>
        <taxon>Microvirga</taxon>
    </lineage>
</organism>
<gene>
    <name evidence="1" type="ORF">MAE02_64380</name>
</gene>
<evidence type="ECO:0000313" key="1">
    <source>
        <dbReference type="EMBL" id="GEO18742.1"/>
    </source>
</evidence>
<reference evidence="1 2" key="1">
    <citation type="submission" date="2019-07" db="EMBL/GenBank/DDBJ databases">
        <title>Whole genome shotgun sequence of Microvirga aerophila NBRC 106136.</title>
        <authorList>
            <person name="Hosoyama A."/>
            <person name="Uohara A."/>
            <person name="Ohji S."/>
            <person name="Ichikawa N."/>
        </authorList>
    </citation>
    <scope>NUCLEOTIDE SEQUENCE [LARGE SCALE GENOMIC DNA]</scope>
    <source>
        <strain evidence="1 2">NBRC 106136</strain>
    </source>
</reference>
<dbReference type="AlphaFoldDB" id="A0A512C3E9"/>
<dbReference type="Proteomes" id="UP000321085">
    <property type="component" value="Unassembled WGS sequence"/>
</dbReference>
<dbReference type="EMBL" id="BJYU01000236">
    <property type="protein sequence ID" value="GEO18742.1"/>
    <property type="molecule type" value="Genomic_DNA"/>
</dbReference>
<keyword evidence="2" id="KW-1185">Reference proteome</keyword>